<protein>
    <submittedName>
        <fullName evidence="2">Putative integrase catalytic domain-containing protein</fullName>
    </submittedName>
</protein>
<reference evidence="2" key="1">
    <citation type="submission" date="2020-04" db="EMBL/GenBank/DDBJ databases">
        <title>Hybrid Assembly of Korean Phytophthora infestans isolates.</title>
        <authorList>
            <person name="Prokchorchik M."/>
            <person name="Lee Y."/>
            <person name="Seo J."/>
            <person name="Cho J.-H."/>
            <person name="Park Y.-E."/>
            <person name="Jang D.-C."/>
            <person name="Im J.-S."/>
            <person name="Choi J.-G."/>
            <person name="Park H.-J."/>
            <person name="Lee G.-B."/>
            <person name="Lee Y.-G."/>
            <person name="Hong S.-Y."/>
            <person name="Cho K."/>
            <person name="Sohn K.H."/>
        </authorList>
    </citation>
    <scope>NUCLEOTIDE SEQUENCE</scope>
    <source>
        <strain evidence="2">KR_1_A1</strain>
    </source>
</reference>
<comment type="caution">
    <text evidence="2">The sequence shown here is derived from an EMBL/GenBank/DDBJ whole genome shotgun (WGS) entry which is preliminary data.</text>
</comment>
<sequence>MRLRFEKCGKYMGRQFKDLFDRSGIRHEKPVPDAPQKSGLAKLTNRRPREDGSAHAQSRGL</sequence>
<evidence type="ECO:0000313" key="2">
    <source>
        <dbReference type="EMBL" id="KAF4028794.1"/>
    </source>
</evidence>
<proteinExistence type="predicted"/>
<organism evidence="2 3">
    <name type="scientific">Phytophthora infestans</name>
    <name type="common">Potato late blight agent</name>
    <name type="synonym">Botrytis infestans</name>
    <dbReference type="NCBI Taxonomy" id="4787"/>
    <lineage>
        <taxon>Eukaryota</taxon>
        <taxon>Sar</taxon>
        <taxon>Stramenopiles</taxon>
        <taxon>Oomycota</taxon>
        <taxon>Peronosporomycetes</taxon>
        <taxon>Peronosporales</taxon>
        <taxon>Peronosporaceae</taxon>
        <taxon>Phytophthora</taxon>
    </lineage>
</organism>
<evidence type="ECO:0000313" key="3">
    <source>
        <dbReference type="Proteomes" id="UP000602510"/>
    </source>
</evidence>
<accession>A0A833SEB3</accession>
<feature type="compositionally biased region" description="Basic and acidic residues" evidence="1">
    <location>
        <begin position="21"/>
        <end position="31"/>
    </location>
</feature>
<name>A0A833SEB3_PHYIN</name>
<dbReference type="AlphaFoldDB" id="A0A833SEB3"/>
<dbReference type="Proteomes" id="UP000602510">
    <property type="component" value="Unassembled WGS sequence"/>
</dbReference>
<keyword evidence="3" id="KW-1185">Reference proteome</keyword>
<dbReference type="EMBL" id="WSZM01000962">
    <property type="protein sequence ID" value="KAF4028794.1"/>
    <property type="molecule type" value="Genomic_DNA"/>
</dbReference>
<gene>
    <name evidence="2" type="ORF">GN244_ATG19507</name>
</gene>
<feature type="region of interest" description="Disordered" evidence="1">
    <location>
        <begin position="21"/>
        <end position="61"/>
    </location>
</feature>
<evidence type="ECO:0000256" key="1">
    <source>
        <dbReference type="SAM" id="MobiDB-lite"/>
    </source>
</evidence>